<organism evidence="2 3">
    <name type="scientific">Linnemannia gamsii</name>
    <dbReference type="NCBI Taxonomy" id="64522"/>
    <lineage>
        <taxon>Eukaryota</taxon>
        <taxon>Fungi</taxon>
        <taxon>Fungi incertae sedis</taxon>
        <taxon>Mucoromycota</taxon>
        <taxon>Mortierellomycotina</taxon>
        <taxon>Mortierellomycetes</taxon>
        <taxon>Mortierellales</taxon>
        <taxon>Mortierellaceae</taxon>
        <taxon>Linnemannia</taxon>
    </lineage>
</organism>
<dbReference type="EMBL" id="JAAAIM010000225">
    <property type="protein sequence ID" value="KAG0291769.1"/>
    <property type="molecule type" value="Genomic_DNA"/>
</dbReference>
<keyword evidence="3" id="KW-1185">Reference proteome</keyword>
<feature type="region of interest" description="Disordered" evidence="1">
    <location>
        <begin position="163"/>
        <end position="252"/>
    </location>
</feature>
<evidence type="ECO:0000313" key="3">
    <source>
        <dbReference type="Proteomes" id="UP001194696"/>
    </source>
</evidence>
<accession>A0ABQ7K525</accession>
<feature type="compositionally biased region" description="Low complexity" evidence="1">
    <location>
        <begin position="1"/>
        <end position="28"/>
    </location>
</feature>
<protein>
    <recommendedName>
        <fullName evidence="4">Myb-like domain-containing protein</fullName>
    </recommendedName>
</protein>
<proteinExistence type="predicted"/>
<feature type="region of interest" description="Disordered" evidence="1">
    <location>
        <begin position="1"/>
        <end position="54"/>
    </location>
</feature>
<sequence>MDNNNEINSNNNNNNNNNNSNNNNNNNNDSTDFPELIPADGTDMPAISTPSSSLRKSPFLGFTDNSQQDEHLVKALTINNPFKAGHGEKGATWERALKQLQAIDEVAAAHGQAAMFQGATATPCKSRWDALFAKHQKRIEAELDKTGSVPIETQHEQRIENLYNDQVEHDKTKSASKDANVKKRKRQQENRAMGAALRSSSLDMACYRSSSSVTEDEGSTSSASSASQPTKRSLSNPTTRTRIESDYKRRKRMAEDIAKMRTKLIEEDIQRHNEAEAKRQEQHHEIVNILKENSASQKQVFDTLNTLLQKLIEK</sequence>
<feature type="compositionally biased region" description="Polar residues" evidence="1">
    <location>
        <begin position="228"/>
        <end position="240"/>
    </location>
</feature>
<feature type="compositionally biased region" description="Polar residues" evidence="1">
    <location>
        <begin position="198"/>
        <end position="213"/>
    </location>
</feature>
<name>A0ABQ7K525_9FUNG</name>
<evidence type="ECO:0000313" key="2">
    <source>
        <dbReference type="EMBL" id="KAG0291769.1"/>
    </source>
</evidence>
<comment type="caution">
    <text evidence="2">The sequence shown here is derived from an EMBL/GenBank/DDBJ whole genome shotgun (WGS) entry which is preliminary data.</text>
</comment>
<feature type="compositionally biased region" description="Basic and acidic residues" evidence="1">
    <location>
        <begin position="166"/>
        <end position="181"/>
    </location>
</feature>
<evidence type="ECO:0008006" key="4">
    <source>
        <dbReference type="Google" id="ProtNLM"/>
    </source>
</evidence>
<dbReference type="Proteomes" id="UP001194696">
    <property type="component" value="Unassembled WGS sequence"/>
</dbReference>
<feature type="compositionally biased region" description="Basic and acidic residues" evidence="1">
    <location>
        <begin position="241"/>
        <end position="252"/>
    </location>
</feature>
<reference evidence="2 3" key="1">
    <citation type="journal article" date="2020" name="Fungal Divers.">
        <title>Resolving the Mortierellaceae phylogeny through synthesis of multi-gene phylogenetics and phylogenomics.</title>
        <authorList>
            <person name="Vandepol N."/>
            <person name="Liber J."/>
            <person name="Desiro A."/>
            <person name="Na H."/>
            <person name="Kennedy M."/>
            <person name="Barry K."/>
            <person name="Grigoriev I.V."/>
            <person name="Miller A.N."/>
            <person name="O'Donnell K."/>
            <person name="Stajich J.E."/>
            <person name="Bonito G."/>
        </authorList>
    </citation>
    <scope>NUCLEOTIDE SEQUENCE [LARGE SCALE GENOMIC DNA]</scope>
    <source>
        <strain evidence="2 3">AD045</strain>
    </source>
</reference>
<gene>
    <name evidence="2" type="ORF">BGZ96_004848</name>
</gene>
<evidence type="ECO:0000256" key="1">
    <source>
        <dbReference type="SAM" id="MobiDB-lite"/>
    </source>
</evidence>